<dbReference type="GO" id="GO:0005524">
    <property type="term" value="F:ATP binding"/>
    <property type="evidence" value="ECO:0007669"/>
    <property type="project" value="UniProtKB-KW"/>
</dbReference>
<dbReference type="GO" id="GO:0005829">
    <property type="term" value="C:cytosol"/>
    <property type="evidence" value="ECO:0007669"/>
    <property type="project" value="TreeGrafter"/>
</dbReference>
<keyword evidence="6" id="KW-0547">Nucleotide-binding</keyword>
<comment type="caution">
    <text evidence="13">The sequence shown here is derived from an EMBL/GenBank/DDBJ whole genome shotgun (WGS) entry which is preliminary data.</text>
</comment>
<dbReference type="Gene3D" id="1.20.120.640">
    <property type="entry name" value="Anticodon-binding domain of a subclass of class I aminoacyl-tRNA synthetases"/>
    <property type="match status" value="1"/>
</dbReference>
<feature type="domain" description="tRNA synthetases class I catalytic" evidence="12">
    <location>
        <begin position="6"/>
        <end position="320"/>
    </location>
</feature>
<evidence type="ECO:0000313" key="14">
    <source>
        <dbReference type="Proteomes" id="UP000034617"/>
    </source>
</evidence>
<name>A0A0G1GKH1_9BACT</name>
<evidence type="ECO:0000256" key="7">
    <source>
        <dbReference type="ARBA" id="ARBA00022833"/>
    </source>
</evidence>
<reference evidence="13 14" key="1">
    <citation type="journal article" date="2015" name="Nature">
        <title>rRNA introns, odd ribosomes, and small enigmatic genomes across a large radiation of phyla.</title>
        <authorList>
            <person name="Brown C.T."/>
            <person name="Hug L.A."/>
            <person name="Thomas B.C."/>
            <person name="Sharon I."/>
            <person name="Castelle C.J."/>
            <person name="Singh A."/>
            <person name="Wilkins M.J."/>
            <person name="Williams K.H."/>
            <person name="Banfield J.F."/>
        </authorList>
    </citation>
    <scope>NUCLEOTIDE SEQUENCE [LARGE SCALE GENOMIC DNA]</scope>
</reference>
<evidence type="ECO:0000256" key="8">
    <source>
        <dbReference type="ARBA" id="ARBA00022840"/>
    </source>
</evidence>
<evidence type="ECO:0000256" key="6">
    <source>
        <dbReference type="ARBA" id="ARBA00022741"/>
    </source>
</evidence>
<dbReference type="PANTHER" id="PTHR10890:SF3">
    <property type="entry name" value="CYSTEINE--TRNA LIGASE, CYTOPLASMIC"/>
    <property type="match status" value="1"/>
</dbReference>
<dbReference type="PATRIC" id="fig|1618447.3.peg.1062"/>
<protein>
    <recommendedName>
        <fullName evidence="3 11">Cysteine--tRNA ligase</fullName>
        <ecNumber evidence="3 11">6.1.1.16</ecNumber>
    </recommendedName>
</protein>
<dbReference type="InterPro" id="IPR032678">
    <property type="entry name" value="tRNA-synt_1_cat_dom"/>
</dbReference>
<dbReference type="EC" id="6.1.1.16" evidence="3 11"/>
<dbReference type="GO" id="GO:0046872">
    <property type="term" value="F:metal ion binding"/>
    <property type="evidence" value="ECO:0007669"/>
    <property type="project" value="UniProtKB-KW"/>
</dbReference>
<evidence type="ECO:0000256" key="5">
    <source>
        <dbReference type="ARBA" id="ARBA00022723"/>
    </source>
</evidence>
<dbReference type="NCBIfam" id="TIGR00435">
    <property type="entry name" value="cysS"/>
    <property type="match status" value="1"/>
</dbReference>
<proteinExistence type="predicted"/>
<evidence type="ECO:0000256" key="3">
    <source>
        <dbReference type="ARBA" id="ARBA00012832"/>
    </source>
</evidence>
<keyword evidence="10" id="KW-0030">Aminoacyl-tRNA synthetase</keyword>
<dbReference type="GO" id="GO:0006423">
    <property type="term" value="P:cysteinyl-tRNA aminoacylation"/>
    <property type="evidence" value="ECO:0007669"/>
    <property type="project" value="UniProtKB-UniRule"/>
</dbReference>
<dbReference type="PANTHER" id="PTHR10890">
    <property type="entry name" value="CYSTEINYL-TRNA SYNTHETASE"/>
    <property type="match status" value="1"/>
</dbReference>
<keyword evidence="8" id="KW-0067">ATP-binding</keyword>
<organism evidence="13 14">
    <name type="scientific">Candidatus Gottesmanbacteria bacterium GW2011_GWB1_44_11c</name>
    <dbReference type="NCBI Taxonomy" id="1618447"/>
    <lineage>
        <taxon>Bacteria</taxon>
        <taxon>Candidatus Gottesmaniibacteriota</taxon>
    </lineage>
</organism>
<dbReference type="InterPro" id="IPR024909">
    <property type="entry name" value="Cys-tRNA/MSH_ligase"/>
</dbReference>
<evidence type="ECO:0000256" key="9">
    <source>
        <dbReference type="ARBA" id="ARBA00022917"/>
    </source>
</evidence>
<comment type="subunit">
    <text evidence="2">Monomer.</text>
</comment>
<dbReference type="Pfam" id="PF01406">
    <property type="entry name" value="tRNA-synt_1e"/>
    <property type="match status" value="1"/>
</dbReference>
<keyword evidence="5" id="KW-0479">Metal-binding</keyword>
<dbReference type="SUPFAM" id="SSF52374">
    <property type="entry name" value="Nucleotidylyl transferase"/>
    <property type="match status" value="1"/>
</dbReference>
<keyword evidence="9" id="KW-0648">Protein biosynthesis</keyword>
<dbReference type="PRINTS" id="PR00983">
    <property type="entry name" value="TRNASYNTHCYS"/>
</dbReference>
<evidence type="ECO:0000256" key="2">
    <source>
        <dbReference type="ARBA" id="ARBA00011245"/>
    </source>
</evidence>
<dbReference type="InterPro" id="IPR014729">
    <property type="entry name" value="Rossmann-like_a/b/a_fold"/>
</dbReference>
<evidence type="ECO:0000256" key="10">
    <source>
        <dbReference type="ARBA" id="ARBA00023146"/>
    </source>
</evidence>
<dbReference type="Gene3D" id="3.40.50.620">
    <property type="entry name" value="HUPs"/>
    <property type="match status" value="1"/>
</dbReference>
<evidence type="ECO:0000256" key="4">
    <source>
        <dbReference type="ARBA" id="ARBA00022598"/>
    </source>
</evidence>
<comment type="cofactor">
    <cofactor evidence="1">
        <name>Zn(2+)</name>
        <dbReference type="ChEBI" id="CHEBI:29105"/>
    </cofactor>
</comment>
<dbReference type="Proteomes" id="UP000034617">
    <property type="component" value="Unassembled WGS sequence"/>
</dbReference>
<evidence type="ECO:0000256" key="11">
    <source>
        <dbReference type="NCBIfam" id="TIGR00435"/>
    </source>
</evidence>
<accession>A0A0G1GKH1</accession>
<dbReference type="AlphaFoldDB" id="A0A0G1GKH1"/>
<gene>
    <name evidence="13" type="ORF">UW22_C0053G0021</name>
</gene>
<dbReference type="GO" id="GO:0004817">
    <property type="term" value="F:cysteine-tRNA ligase activity"/>
    <property type="evidence" value="ECO:0007669"/>
    <property type="project" value="UniProtKB-UniRule"/>
</dbReference>
<evidence type="ECO:0000256" key="1">
    <source>
        <dbReference type="ARBA" id="ARBA00001947"/>
    </source>
</evidence>
<dbReference type="EMBL" id="LCHM01000053">
    <property type="protein sequence ID" value="KKT35461.1"/>
    <property type="molecule type" value="Genomic_DNA"/>
</dbReference>
<evidence type="ECO:0000313" key="13">
    <source>
        <dbReference type="EMBL" id="KKT35461.1"/>
    </source>
</evidence>
<evidence type="ECO:0000259" key="12">
    <source>
        <dbReference type="Pfam" id="PF01406"/>
    </source>
</evidence>
<keyword evidence="7" id="KW-0862">Zinc</keyword>
<keyword evidence="4 13" id="KW-0436">Ligase</keyword>
<sequence>MNLFLKGKVRFYHCGPTVYWTQHIGNLRGMMMGDLLVRTLRYLGYEVIHVRNYTDVGHMTSDADTGEDKMEKGVKREKLSPKEVADKYILQFEQDTKALNLLEPTNKPRATQYVPQMIEMVGELLKKGYAYTTDLAVYFDVSKFSSYTELNKQDIKKMKEGAGKAEVTDPKKKSPLDFALWFFKAGTHKDALQTWSSPFFSSLITNGEGFPGWHIECSAMSRSLLGNTIDIHLGGIEHIPVHHTNEIAQSEASNGVKFVNYWLHNGHLLVNEGKMAKSEGTGYALSEIIKKGYEPLALRYFFLTAQYRSQQNFTWEALRGSQTAFHDLREMVASWKDISRVQLSEEKLKKIDAYRTQFTQALENDLNIPAALAITKFRIQNSEFRMKLQKKFRR</sequence>
<dbReference type="InterPro" id="IPR015803">
    <property type="entry name" value="Cys-tRNA-ligase"/>
</dbReference>